<dbReference type="AlphaFoldDB" id="A0AAD9V8P3"/>
<organism evidence="2 3">
    <name type="scientific">Acropora cervicornis</name>
    <name type="common">Staghorn coral</name>
    <dbReference type="NCBI Taxonomy" id="6130"/>
    <lineage>
        <taxon>Eukaryota</taxon>
        <taxon>Metazoa</taxon>
        <taxon>Cnidaria</taxon>
        <taxon>Anthozoa</taxon>
        <taxon>Hexacorallia</taxon>
        <taxon>Scleractinia</taxon>
        <taxon>Astrocoeniina</taxon>
        <taxon>Acroporidae</taxon>
        <taxon>Acropora</taxon>
    </lineage>
</organism>
<dbReference type="EMBL" id="JARQWQ010000019">
    <property type="protein sequence ID" value="KAK2565428.1"/>
    <property type="molecule type" value="Genomic_DNA"/>
</dbReference>
<keyword evidence="3" id="KW-1185">Reference proteome</keyword>
<feature type="region of interest" description="Disordered" evidence="1">
    <location>
        <begin position="1"/>
        <end position="20"/>
    </location>
</feature>
<gene>
    <name evidence="2" type="ORF">P5673_010488</name>
</gene>
<name>A0AAD9V8P3_ACRCE</name>
<reference evidence="2" key="2">
    <citation type="journal article" date="2023" name="Science">
        <title>Genomic signatures of disease resistance in endangered staghorn corals.</title>
        <authorList>
            <person name="Vollmer S.V."/>
            <person name="Selwyn J.D."/>
            <person name="Despard B.A."/>
            <person name="Roesel C.L."/>
        </authorList>
    </citation>
    <scope>NUCLEOTIDE SEQUENCE</scope>
    <source>
        <strain evidence="2">K2</strain>
    </source>
</reference>
<evidence type="ECO:0000313" key="3">
    <source>
        <dbReference type="Proteomes" id="UP001249851"/>
    </source>
</evidence>
<protein>
    <submittedName>
        <fullName evidence="2">Uncharacterized protein</fullName>
    </submittedName>
</protein>
<dbReference type="PANTHER" id="PTHR33845:SF1">
    <property type="entry name" value="C2H2-TYPE DOMAIN-CONTAINING PROTEIN"/>
    <property type="match status" value="1"/>
</dbReference>
<reference evidence="2" key="1">
    <citation type="journal article" date="2023" name="G3 (Bethesda)">
        <title>Whole genome assembly and annotation of the endangered Caribbean coral Acropora cervicornis.</title>
        <authorList>
            <person name="Selwyn J.D."/>
            <person name="Vollmer S.V."/>
        </authorList>
    </citation>
    <scope>NUCLEOTIDE SEQUENCE</scope>
    <source>
        <strain evidence="2">K2</strain>
    </source>
</reference>
<sequence>MDMIKQYESDSPASEDENNEQLVCRRSEFNSWSQIARDLGVSRQTIETFSSTFTANLKLLEVTRLALAVMFERVSRLATYAEKDLSVTTHQVLQKGWALKVPKRATRFPDRKQRVRNYLQEKFDVGNATGHKADPLQVSIDMRCARDELGRRLFAASECLQTQQICSFFSRLAAAQRKKVQSPANLIEDEVRDLESDTQAEQYETELQELREAIIAEVAEKHPISYERFNLCELSQQNKLKKFSIDMLVRICEHFE</sequence>
<dbReference type="PANTHER" id="PTHR33845">
    <property type="entry name" value="C2H2-TYPE DOMAIN-CONTAINING PROTEIN"/>
    <property type="match status" value="1"/>
</dbReference>
<comment type="caution">
    <text evidence="2">The sequence shown here is derived from an EMBL/GenBank/DDBJ whole genome shotgun (WGS) entry which is preliminary data.</text>
</comment>
<evidence type="ECO:0000313" key="2">
    <source>
        <dbReference type="EMBL" id="KAK2565428.1"/>
    </source>
</evidence>
<accession>A0AAD9V8P3</accession>
<evidence type="ECO:0000256" key="1">
    <source>
        <dbReference type="SAM" id="MobiDB-lite"/>
    </source>
</evidence>
<proteinExistence type="predicted"/>
<dbReference type="Proteomes" id="UP001249851">
    <property type="component" value="Unassembled WGS sequence"/>
</dbReference>